<dbReference type="EMBL" id="AP018712">
    <property type="protein sequence ID" value="BBE29977.1"/>
    <property type="molecule type" value="Genomic_DNA"/>
</dbReference>
<organism evidence="10 11">
    <name type="scientific">Tepiditoga spiralis</name>
    <dbReference type="NCBI Taxonomy" id="2108365"/>
    <lineage>
        <taxon>Bacteria</taxon>
        <taxon>Thermotogati</taxon>
        <taxon>Thermotogota</taxon>
        <taxon>Thermotogae</taxon>
        <taxon>Petrotogales</taxon>
        <taxon>Petrotogaceae</taxon>
        <taxon>Tepiditoga</taxon>
    </lineage>
</organism>
<keyword evidence="4 9" id="KW-0479">Metal-binding</keyword>
<keyword evidence="11" id="KW-1185">Reference proteome</keyword>
<evidence type="ECO:0000256" key="7">
    <source>
        <dbReference type="ARBA" id="ARBA00022842"/>
    </source>
</evidence>
<evidence type="ECO:0000313" key="11">
    <source>
        <dbReference type="Proteomes" id="UP000516361"/>
    </source>
</evidence>
<comment type="cofactor">
    <cofactor evidence="1 9">
        <name>Mg(2+)</name>
        <dbReference type="ChEBI" id="CHEBI:18420"/>
    </cofactor>
</comment>
<evidence type="ECO:0000256" key="3">
    <source>
        <dbReference type="ARBA" id="ARBA00022722"/>
    </source>
</evidence>
<dbReference type="NCBIfam" id="TIGR01573">
    <property type="entry name" value="cas2"/>
    <property type="match status" value="1"/>
</dbReference>
<dbReference type="EC" id="3.1.-.-" evidence="9"/>
<evidence type="ECO:0000256" key="9">
    <source>
        <dbReference type="HAMAP-Rule" id="MF_01471"/>
    </source>
</evidence>
<dbReference type="GO" id="GO:0004521">
    <property type="term" value="F:RNA endonuclease activity"/>
    <property type="evidence" value="ECO:0007669"/>
    <property type="project" value="InterPro"/>
</dbReference>
<proteinExistence type="inferred from homology"/>
<comment type="function">
    <text evidence="9">CRISPR (clustered regularly interspaced short palindromic repeat), is an adaptive immune system that provides protection against mobile genetic elements (viruses, transposable elements and conjugative plasmids). CRISPR clusters contain sequences complementary to antecedent mobile elements and target invading nucleic acids. CRISPR clusters are transcribed and processed into CRISPR RNA (crRNA). Functions as a ssRNA-specific endoribonuclease. Involved in the integration of spacer DNA into the CRISPR cassette.</text>
</comment>
<reference evidence="10 11" key="1">
    <citation type="submission" date="2018-06" db="EMBL/GenBank/DDBJ databases">
        <title>Genome sequencing of Oceanotoga sp. sy52.</title>
        <authorList>
            <person name="Mori K."/>
        </authorList>
    </citation>
    <scope>NUCLEOTIDE SEQUENCE [LARGE SCALE GENOMIC DNA]</scope>
    <source>
        <strain evidence="11">sy52</strain>
    </source>
</reference>
<name>A0A7G1G514_9BACT</name>
<dbReference type="PANTHER" id="PTHR34405">
    <property type="entry name" value="CRISPR-ASSOCIATED ENDORIBONUCLEASE CAS2"/>
    <property type="match status" value="1"/>
</dbReference>
<dbReference type="GO" id="GO:0046872">
    <property type="term" value="F:metal ion binding"/>
    <property type="evidence" value="ECO:0007669"/>
    <property type="project" value="UniProtKB-UniRule"/>
</dbReference>
<keyword evidence="7 9" id="KW-0460">Magnesium</keyword>
<protein>
    <recommendedName>
        <fullName evidence="9">CRISPR-associated endoribonuclease Cas2</fullName>
        <ecNumber evidence="9">3.1.-.-</ecNumber>
    </recommendedName>
</protein>
<dbReference type="CDD" id="cd09725">
    <property type="entry name" value="Cas2_I_II_III"/>
    <property type="match status" value="1"/>
</dbReference>
<evidence type="ECO:0000256" key="8">
    <source>
        <dbReference type="ARBA" id="ARBA00023118"/>
    </source>
</evidence>
<dbReference type="GO" id="GO:0016787">
    <property type="term" value="F:hydrolase activity"/>
    <property type="evidence" value="ECO:0007669"/>
    <property type="project" value="UniProtKB-KW"/>
</dbReference>
<dbReference type="KEGG" id="ocy:OSSY52_01180"/>
<dbReference type="Gene3D" id="3.30.70.240">
    <property type="match status" value="1"/>
</dbReference>
<dbReference type="RefSeq" id="WP_190615117.1">
    <property type="nucleotide sequence ID" value="NZ_AP018712.1"/>
</dbReference>
<evidence type="ECO:0000256" key="6">
    <source>
        <dbReference type="ARBA" id="ARBA00022801"/>
    </source>
</evidence>
<dbReference type="GO" id="GO:0043571">
    <property type="term" value="P:maintenance of CRISPR repeat elements"/>
    <property type="evidence" value="ECO:0007669"/>
    <property type="project" value="UniProtKB-UniRule"/>
</dbReference>
<evidence type="ECO:0000256" key="5">
    <source>
        <dbReference type="ARBA" id="ARBA00022759"/>
    </source>
</evidence>
<keyword evidence="5 9" id="KW-0255">Endonuclease</keyword>
<comment type="subunit">
    <text evidence="9">Homodimer, forms a heterotetramer with a Cas1 homodimer.</text>
</comment>
<evidence type="ECO:0000313" key="10">
    <source>
        <dbReference type="EMBL" id="BBE29977.1"/>
    </source>
</evidence>
<dbReference type="Pfam" id="PF09827">
    <property type="entry name" value="CRISPR_Cas2"/>
    <property type="match status" value="1"/>
</dbReference>
<feature type="binding site" evidence="9">
    <location>
        <position position="8"/>
    </location>
    <ligand>
        <name>Mg(2+)</name>
        <dbReference type="ChEBI" id="CHEBI:18420"/>
        <note>catalytic</note>
    </ligand>
</feature>
<dbReference type="SUPFAM" id="SSF143430">
    <property type="entry name" value="TTP0101/SSO1404-like"/>
    <property type="match status" value="1"/>
</dbReference>
<comment type="similarity">
    <text evidence="2 9">Belongs to the CRISPR-associated endoribonuclease Cas2 protein family.</text>
</comment>
<evidence type="ECO:0000256" key="4">
    <source>
        <dbReference type="ARBA" id="ARBA00022723"/>
    </source>
</evidence>
<dbReference type="PANTHER" id="PTHR34405:SF1">
    <property type="entry name" value="CRISPR-ASSOCIATED ENDORIBONUCLEASE CAS2"/>
    <property type="match status" value="1"/>
</dbReference>
<dbReference type="GO" id="GO:0051607">
    <property type="term" value="P:defense response to virus"/>
    <property type="evidence" value="ECO:0007669"/>
    <property type="project" value="UniProtKB-UniRule"/>
</dbReference>
<evidence type="ECO:0000256" key="2">
    <source>
        <dbReference type="ARBA" id="ARBA00009959"/>
    </source>
</evidence>
<dbReference type="HAMAP" id="MF_01471">
    <property type="entry name" value="Cas2"/>
    <property type="match status" value="1"/>
</dbReference>
<keyword evidence="6 9" id="KW-0378">Hydrolase</keyword>
<sequence>MYVILIYDINIEEDNKKGQRILNNSFKICKKYLNHVQKSVFEGEIDKAQLEKLHAELNRYIRKDLDSVIIFKSNNPRWLMKDFWGIKEDKTSNFF</sequence>
<dbReference type="Proteomes" id="UP000516361">
    <property type="component" value="Chromosome"/>
</dbReference>
<dbReference type="InParanoid" id="A0A7G1G514"/>
<keyword evidence="3 9" id="KW-0540">Nuclease</keyword>
<keyword evidence="8 9" id="KW-0051">Antiviral defense</keyword>
<dbReference type="InterPro" id="IPR021127">
    <property type="entry name" value="CRISPR_associated_Cas2"/>
</dbReference>
<gene>
    <name evidence="10" type="primary">cas2_1</name>
    <name evidence="9" type="synonym">cas2</name>
    <name evidence="10" type="ORF">OSSY52_01180</name>
</gene>
<dbReference type="AlphaFoldDB" id="A0A7G1G514"/>
<accession>A0A7G1G514</accession>
<dbReference type="InterPro" id="IPR019199">
    <property type="entry name" value="Virulence_VapD/CRISPR_Cas2"/>
</dbReference>
<evidence type="ECO:0000256" key="1">
    <source>
        <dbReference type="ARBA" id="ARBA00001946"/>
    </source>
</evidence>